<gene>
    <name evidence="3" type="ORF">R2Q92_00225</name>
</gene>
<comment type="caution">
    <text evidence="3">The sequence shown here is derived from an EMBL/GenBank/DDBJ whole genome shotgun (WGS) entry which is preliminary data.</text>
</comment>
<name>A0ABU5N2D8_9MICO</name>
<dbReference type="Gene3D" id="3.50.50.60">
    <property type="entry name" value="FAD/NAD(P)-binding domain"/>
    <property type="match status" value="1"/>
</dbReference>
<protein>
    <submittedName>
        <fullName evidence="3">FAD-dependent oxidoreductase</fullName>
    </submittedName>
</protein>
<dbReference type="EMBL" id="JAWJYN010000001">
    <property type="protein sequence ID" value="MDZ8160245.1"/>
    <property type="molecule type" value="Genomic_DNA"/>
</dbReference>
<dbReference type="Pfam" id="PF01494">
    <property type="entry name" value="FAD_binding_3"/>
    <property type="match status" value="1"/>
</dbReference>
<feature type="domain" description="FAD-binding" evidence="2">
    <location>
        <begin position="4"/>
        <end position="330"/>
    </location>
</feature>
<dbReference type="PANTHER" id="PTHR43476:SF5">
    <property type="entry name" value="FAD-DEPENDENT MONOOXYGENASE"/>
    <property type="match status" value="1"/>
</dbReference>
<evidence type="ECO:0000256" key="1">
    <source>
        <dbReference type="ARBA" id="ARBA00023002"/>
    </source>
</evidence>
<dbReference type="InterPro" id="IPR050631">
    <property type="entry name" value="PheA/TfdB_FAD_monoxygenase"/>
</dbReference>
<evidence type="ECO:0000313" key="4">
    <source>
        <dbReference type="Proteomes" id="UP001291912"/>
    </source>
</evidence>
<dbReference type="Proteomes" id="UP001291912">
    <property type="component" value="Unassembled WGS sequence"/>
</dbReference>
<dbReference type="PANTHER" id="PTHR43476">
    <property type="entry name" value="3-(3-HYDROXY-PHENYL)PROPIONATE/3-HYDROXYCINNAMIC ACID HYDROXYLASE"/>
    <property type="match status" value="1"/>
</dbReference>
<dbReference type="PRINTS" id="PR00420">
    <property type="entry name" value="RNGMNOXGNASE"/>
</dbReference>
<sequence length="404" mass="43891">MTVRTEVCIAGGGPAGVMLGLLLAREGVDVVVLEKHADFFRDFRGDTVHPATMNLLDDLGLRDAFDAIPHKPLPRLDAVVNGVRVHAIDFTSLPKPNRFLTLMPQGDLLEMLAEAGRAHPSFHLHMGAAVTGVRRSEDGRVSGVHARTADGEVEIEATITVAADGRASTVRDALGMRPREYGVPADVAWFRLPEPETPLPDTLAWITDEMMLVTFPRPGYLQSGMLIPKGSFGTLREEGLTAFRDRIARSVPRLAEQTAGLESFDDVKLLSVQINRLDRWQVPGALLIGDAAHAMSPAFGVGINYAVQDAVAAARLLVPALRSGAGIVVDRAAAGVQRRRERPTAMMQRIQRAVHARIATGHGLKVLDNPPTRTQRAVMRLALPLFRPVVARVVGYGFRREPLP</sequence>
<organism evidence="3 4">
    <name type="scientific">Microbacterium aquimaris</name>
    <dbReference type="NCBI Taxonomy" id="459816"/>
    <lineage>
        <taxon>Bacteria</taxon>
        <taxon>Bacillati</taxon>
        <taxon>Actinomycetota</taxon>
        <taxon>Actinomycetes</taxon>
        <taxon>Micrococcales</taxon>
        <taxon>Microbacteriaceae</taxon>
        <taxon>Microbacterium</taxon>
    </lineage>
</organism>
<accession>A0ABU5N2D8</accession>
<proteinExistence type="predicted"/>
<dbReference type="InterPro" id="IPR002938">
    <property type="entry name" value="FAD-bd"/>
</dbReference>
<evidence type="ECO:0000259" key="2">
    <source>
        <dbReference type="Pfam" id="PF01494"/>
    </source>
</evidence>
<dbReference type="RefSeq" id="WP_194422994.1">
    <property type="nucleotide sequence ID" value="NZ_BAAAPT010000001.1"/>
</dbReference>
<reference evidence="3 4" key="1">
    <citation type="submission" date="2023-10" db="EMBL/GenBank/DDBJ databases">
        <title>Microbacterium xanthum sp. nov., isolated from seaweed.</title>
        <authorList>
            <person name="Lee S.D."/>
        </authorList>
    </citation>
    <scope>NUCLEOTIDE SEQUENCE [LARGE SCALE GENOMIC DNA]</scope>
    <source>
        <strain evidence="3 4">KCTC 19124</strain>
    </source>
</reference>
<keyword evidence="1" id="KW-0560">Oxidoreductase</keyword>
<dbReference type="InterPro" id="IPR036188">
    <property type="entry name" value="FAD/NAD-bd_sf"/>
</dbReference>
<keyword evidence="4" id="KW-1185">Reference proteome</keyword>
<evidence type="ECO:0000313" key="3">
    <source>
        <dbReference type="EMBL" id="MDZ8160245.1"/>
    </source>
</evidence>
<dbReference type="SUPFAM" id="SSF51905">
    <property type="entry name" value="FAD/NAD(P)-binding domain"/>
    <property type="match status" value="1"/>
</dbReference>